<gene>
    <name evidence="3" type="ORF">HannXRQ_Chr08g0220351</name>
    <name evidence="2" type="ORF">HanXRQr2_Chr08g0332901</name>
</gene>
<reference evidence="3" key="2">
    <citation type="submission" date="2017-02" db="EMBL/GenBank/DDBJ databases">
        <title>Sunflower complete genome.</title>
        <authorList>
            <person name="Langlade N."/>
            <person name="Munos S."/>
        </authorList>
    </citation>
    <scope>NUCLEOTIDE SEQUENCE [LARGE SCALE GENOMIC DNA]</scope>
    <source>
        <tissue evidence="3">Leaves</tissue>
    </source>
</reference>
<dbReference type="GO" id="GO:0046983">
    <property type="term" value="F:protein dimerization activity"/>
    <property type="evidence" value="ECO:0007669"/>
    <property type="project" value="InterPro"/>
</dbReference>
<keyword evidence="2" id="KW-0560">Oxidoreductase</keyword>
<sequence length="112" mass="12664">MDGLHKLILYIQKDKDVKVTATCIRVPVMRAHAESVNLQFASPLDENEARDILKKAPGVVVFDDRASNHFPTPLEFSLMYDVAVGRICQDESQDGNHGFVNHEQTFRFSVSF</sequence>
<dbReference type="Pfam" id="PF02774">
    <property type="entry name" value="Semialdhyde_dhC"/>
    <property type="match status" value="1"/>
</dbReference>
<evidence type="ECO:0000313" key="4">
    <source>
        <dbReference type="Proteomes" id="UP000215914"/>
    </source>
</evidence>
<dbReference type="Proteomes" id="UP000215914">
    <property type="component" value="Chromosome 8"/>
</dbReference>
<dbReference type="GO" id="GO:0008652">
    <property type="term" value="P:amino acid biosynthetic process"/>
    <property type="evidence" value="ECO:0007669"/>
    <property type="project" value="InterPro"/>
</dbReference>
<feature type="domain" description="Semialdehyde dehydrogenase dimerisation" evidence="1">
    <location>
        <begin position="13"/>
        <end position="100"/>
    </location>
</feature>
<dbReference type="PANTHER" id="PTHR46278">
    <property type="entry name" value="DEHYDROGENASE, PUTATIVE-RELATED"/>
    <property type="match status" value="1"/>
</dbReference>
<evidence type="ECO:0000313" key="3">
    <source>
        <dbReference type="EMBL" id="OTG18186.1"/>
    </source>
</evidence>
<evidence type="ECO:0000313" key="2">
    <source>
        <dbReference type="EMBL" id="KAF5794856.1"/>
    </source>
</evidence>
<name>A0A251U5R2_HELAN</name>
<protein>
    <submittedName>
        <fullName evidence="2">Aspartate-semialdehyde dehydrogenase</fullName>
        <ecNumber evidence="2">1.2.1.11</ecNumber>
    </submittedName>
    <submittedName>
        <fullName evidence="3">Putative semialdehyde dehydrogenase, dimerization domain-containing protein</fullName>
    </submittedName>
</protein>
<dbReference type="PANTHER" id="PTHR46278:SF2">
    <property type="entry name" value="ASPARTATE-SEMIALDEHYDE DEHYDROGENASE"/>
    <property type="match status" value="1"/>
</dbReference>
<evidence type="ECO:0000259" key="1">
    <source>
        <dbReference type="Pfam" id="PF02774"/>
    </source>
</evidence>
<proteinExistence type="predicted"/>
<dbReference type="InParanoid" id="A0A251U5R2"/>
<dbReference type="STRING" id="4232.A0A251U5R2"/>
<keyword evidence="4" id="KW-1185">Reference proteome</keyword>
<dbReference type="AlphaFoldDB" id="A0A251U5R2"/>
<reference evidence="2" key="3">
    <citation type="submission" date="2020-06" db="EMBL/GenBank/DDBJ databases">
        <title>Helianthus annuus Genome sequencing and assembly Release 2.</title>
        <authorList>
            <person name="Gouzy J."/>
            <person name="Langlade N."/>
            <person name="Munos S."/>
        </authorList>
    </citation>
    <scope>NUCLEOTIDE SEQUENCE</scope>
    <source>
        <tissue evidence="2">Leaves</tissue>
    </source>
</reference>
<accession>A0A251U5R2</accession>
<reference evidence="2 4" key="1">
    <citation type="journal article" date="2017" name="Nature">
        <title>The sunflower genome provides insights into oil metabolism, flowering and Asterid evolution.</title>
        <authorList>
            <person name="Badouin H."/>
            <person name="Gouzy J."/>
            <person name="Grassa C.J."/>
            <person name="Murat F."/>
            <person name="Staton S.E."/>
            <person name="Cottret L."/>
            <person name="Lelandais-Briere C."/>
            <person name="Owens G.L."/>
            <person name="Carrere S."/>
            <person name="Mayjonade B."/>
            <person name="Legrand L."/>
            <person name="Gill N."/>
            <person name="Kane N.C."/>
            <person name="Bowers J.E."/>
            <person name="Hubner S."/>
            <person name="Bellec A."/>
            <person name="Berard A."/>
            <person name="Berges H."/>
            <person name="Blanchet N."/>
            <person name="Boniface M.C."/>
            <person name="Brunel D."/>
            <person name="Catrice O."/>
            <person name="Chaidir N."/>
            <person name="Claudel C."/>
            <person name="Donnadieu C."/>
            <person name="Faraut T."/>
            <person name="Fievet G."/>
            <person name="Helmstetter N."/>
            <person name="King M."/>
            <person name="Knapp S.J."/>
            <person name="Lai Z."/>
            <person name="Le Paslier M.C."/>
            <person name="Lippi Y."/>
            <person name="Lorenzon L."/>
            <person name="Mandel J.R."/>
            <person name="Marage G."/>
            <person name="Marchand G."/>
            <person name="Marquand E."/>
            <person name="Bret-Mestries E."/>
            <person name="Morien E."/>
            <person name="Nambeesan S."/>
            <person name="Nguyen T."/>
            <person name="Pegot-Espagnet P."/>
            <person name="Pouilly N."/>
            <person name="Raftis F."/>
            <person name="Sallet E."/>
            <person name="Schiex T."/>
            <person name="Thomas J."/>
            <person name="Vandecasteele C."/>
            <person name="Vares D."/>
            <person name="Vear F."/>
            <person name="Vautrin S."/>
            <person name="Crespi M."/>
            <person name="Mangin B."/>
            <person name="Burke J.M."/>
            <person name="Salse J."/>
            <person name="Munos S."/>
            <person name="Vincourt P."/>
            <person name="Rieseberg L.H."/>
            <person name="Langlade N.B."/>
        </authorList>
    </citation>
    <scope>NUCLEOTIDE SEQUENCE [LARGE SCALE GENOMIC DNA]</scope>
    <source>
        <strain evidence="4">cv. SF193</strain>
        <tissue evidence="2">Leaves</tissue>
    </source>
</reference>
<dbReference type="EMBL" id="CM007897">
    <property type="protein sequence ID" value="OTG18186.1"/>
    <property type="molecule type" value="Genomic_DNA"/>
</dbReference>
<dbReference type="Gene3D" id="3.30.360.10">
    <property type="entry name" value="Dihydrodipicolinate Reductase, domain 2"/>
    <property type="match status" value="1"/>
</dbReference>
<dbReference type="InterPro" id="IPR012280">
    <property type="entry name" value="Semialdhyde_DH_dimer_dom"/>
</dbReference>
<organism evidence="3 4">
    <name type="scientific">Helianthus annuus</name>
    <name type="common">Common sunflower</name>
    <dbReference type="NCBI Taxonomy" id="4232"/>
    <lineage>
        <taxon>Eukaryota</taxon>
        <taxon>Viridiplantae</taxon>
        <taxon>Streptophyta</taxon>
        <taxon>Embryophyta</taxon>
        <taxon>Tracheophyta</taxon>
        <taxon>Spermatophyta</taxon>
        <taxon>Magnoliopsida</taxon>
        <taxon>eudicotyledons</taxon>
        <taxon>Gunneridae</taxon>
        <taxon>Pentapetalae</taxon>
        <taxon>asterids</taxon>
        <taxon>campanulids</taxon>
        <taxon>Asterales</taxon>
        <taxon>Asteraceae</taxon>
        <taxon>Asteroideae</taxon>
        <taxon>Heliantheae alliance</taxon>
        <taxon>Heliantheae</taxon>
        <taxon>Helianthus</taxon>
    </lineage>
</organism>
<dbReference type="EC" id="1.2.1.11" evidence="2"/>
<dbReference type="GO" id="GO:0004073">
    <property type="term" value="F:aspartate-semialdehyde dehydrogenase activity"/>
    <property type="evidence" value="ECO:0007669"/>
    <property type="project" value="UniProtKB-EC"/>
</dbReference>
<dbReference type="Gramene" id="mRNA:HanXRQr2_Chr08g0332901">
    <property type="protein sequence ID" value="mRNA:HanXRQr2_Chr08g0332901"/>
    <property type="gene ID" value="HanXRQr2_Chr08g0332901"/>
</dbReference>
<dbReference type="EMBL" id="MNCJ02000323">
    <property type="protein sequence ID" value="KAF5794856.1"/>
    <property type="molecule type" value="Genomic_DNA"/>
</dbReference>
<dbReference type="SUPFAM" id="SSF55347">
    <property type="entry name" value="Glyceraldehyde-3-phosphate dehydrogenase-like, C-terminal domain"/>
    <property type="match status" value="1"/>
</dbReference>